<evidence type="ECO:0000256" key="2">
    <source>
        <dbReference type="ARBA" id="ARBA00022801"/>
    </source>
</evidence>
<feature type="compositionally biased region" description="Polar residues" evidence="7">
    <location>
        <begin position="58"/>
        <end position="74"/>
    </location>
</feature>
<keyword evidence="4 5" id="KW-1015">Disulfide bond</keyword>
<evidence type="ECO:0000256" key="7">
    <source>
        <dbReference type="SAM" id="MobiDB-lite"/>
    </source>
</evidence>
<dbReference type="SMART" id="SM00020">
    <property type="entry name" value="Tryp_SPc"/>
    <property type="match status" value="1"/>
</dbReference>
<dbReference type="PROSITE" id="PS00135">
    <property type="entry name" value="TRYPSIN_SER"/>
    <property type="match status" value="1"/>
</dbReference>
<dbReference type="InterPro" id="IPR036055">
    <property type="entry name" value="LDL_receptor-like_sf"/>
</dbReference>
<dbReference type="PROSITE" id="PS50240">
    <property type="entry name" value="TRYPSIN_DOM"/>
    <property type="match status" value="1"/>
</dbReference>
<dbReference type="OrthoDB" id="7863416at2759"/>
<dbReference type="FunFam" id="2.40.10.10:FF:000003">
    <property type="entry name" value="Transmembrane serine protease 3"/>
    <property type="match status" value="1"/>
</dbReference>
<reference evidence="9" key="1">
    <citation type="journal article" date="2020" name="Nat. Ecol. Evol.">
        <title>Deeply conserved synteny resolves early events in vertebrate evolution.</title>
        <authorList>
            <person name="Simakov O."/>
            <person name="Marletaz F."/>
            <person name="Yue J.X."/>
            <person name="O'Connell B."/>
            <person name="Jenkins J."/>
            <person name="Brandt A."/>
            <person name="Calef R."/>
            <person name="Tung C.H."/>
            <person name="Huang T.K."/>
            <person name="Schmutz J."/>
            <person name="Satoh N."/>
            <person name="Yu J.K."/>
            <person name="Putnam N.H."/>
            <person name="Green R.E."/>
            <person name="Rokhsar D.S."/>
        </authorList>
    </citation>
    <scope>NUCLEOTIDE SEQUENCE [LARGE SCALE GENOMIC DNA]</scope>
    <source>
        <strain evidence="9">S238N-H82</strain>
    </source>
</reference>
<dbReference type="SMART" id="SM00192">
    <property type="entry name" value="LDLa"/>
    <property type="match status" value="1"/>
</dbReference>
<dbReference type="PANTHER" id="PTHR24252:SF7">
    <property type="entry name" value="HYALIN"/>
    <property type="match status" value="1"/>
</dbReference>
<sequence length="391" mass="43027">MGRQAHIFIAMVTIPSFITTATNIETTVATLEAFTRNIRRQPYTKTTTQLQPNTTNTARLQPNTTSTTHLQPNITSTTHLQPNITSAPQMQPNTSTHVSCFSSWFLCDDGVTCIPEGSVCDGTIDCPSGSDETNCIQYEAECGRPAIPPYFGRIVGGREARRGSWPWMVSLRRKGFGHYCGGSLISDRWVLTAAHCFDVWRNLTVWQVVLGNHHRSSDDVTQQLFDLDDVIVHHYYRKVTNDFDIALVKLAGHALLGDYVKKVCLPGPSETLLEDQTCAVTGWGDTMGTGDDTVLRQALVPIIPRDICNRPEYYRGDVTTRMLCAGYDTGGIDSCRGDSGGPLVCSGGRGRWTLEGVVSWGEGCAQPRKPGVYSRVSEFAVWIEDNIAGVQ</sequence>
<dbReference type="PROSITE" id="PS01209">
    <property type="entry name" value="LDLRA_1"/>
    <property type="match status" value="1"/>
</dbReference>
<evidence type="ECO:0000256" key="6">
    <source>
        <dbReference type="RuleBase" id="RU363034"/>
    </source>
</evidence>
<comment type="caution">
    <text evidence="5">Lacks conserved residue(s) required for the propagation of feature annotation.</text>
</comment>
<dbReference type="CDD" id="cd00112">
    <property type="entry name" value="LDLa"/>
    <property type="match status" value="1"/>
</dbReference>
<dbReference type="InterPro" id="IPR043504">
    <property type="entry name" value="Peptidase_S1_PA_chymotrypsin"/>
</dbReference>
<gene>
    <name evidence="10" type="primary">LOC118412369</name>
</gene>
<dbReference type="InterPro" id="IPR002172">
    <property type="entry name" value="LDrepeatLR_classA_rpt"/>
</dbReference>
<dbReference type="GO" id="GO:0004252">
    <property type="term" value="F:serine-type endopeptidase activity"/>
    <property type="evidence" value="ECO:0007669"/>
    <property type="project" value="InterPro"/>
</dbReference>
<feature type="disulfide bond" evidence="5">
    <location>
        <begin position="120"/>
        <end position="135"/>
    </location>
</feature>
<evidence type="ECO:0000313" key="9">
    <source>
        <dbReference type="Proteomes" id="UP000001554"/>
    </source>
</evidence>
<dbReference type="KEGG" id="bfo:118412369"/>
<evidence type="ECO:0000256" key="1">
    <source>
        <dbReference type="ARBA" id="ARBA00022670"/>
    </source>
</evidence>
<dbReference type="PRINTS" id="PR00722">
    <property type="entry name" value="CHYMOTRYPSIN"/>
</dbReference>
<keyword evidence="2 6" id="KW-0378">Hydrolase</keyword>
<dbReference type="InterPro" id="IPR001254">
    <property type="entry name" value="Trypsin_dom"/>
</dbReference>
<dbReference type="InterPro" id="IPR033116">
    <property type="entry name" value="TRYPSIN_SER"/>
</dbReference>
<dbReference type="Gene3D" id="4.10.400.10">
    <property type="entry name" value="Low-density Lipoprotein Receptor"/>
    <property type="match status" value="1"/>
</dbReference>
<evidence type="ECO:0000256" key="4">
    <source>
        <dbReference type="ARBA" id="ARBA00023157"/>
    </source>
</evidence>
<accession>A0A9J7ML68</accession>
<keyword evidence="3 6" id="KW-0720">Serine protease</keyword>
<dbReference type="AlphaFoldDB" id="A0A9J7ML68"/>
<dbReference type="SUPFAM" id="SSF50494">
    <property type="entry name" value="Trypsin-like serine proteases"/>
    <property type="match status" value="1"/>
</dbReference>
<dbReference type="CDD" id="cd00190">
    <property type="entry name" value="Tryp_SPc"/>
    <property type="match status" value="1"/>
</dbReference>
<feature type="domain" description="Peptidase S1" evidence="8">
    <location>
        <begin position="154"/>
        <end position="388"/>
    </location>
</feature>
<evidence type="ECO:0000256" key="3">
    <source>
        <dbReference type="ARBA" id="ARBA00022825"/>
    </source>
</evidence>
<organism evidence="9 10">
    <name type="scientific">Branchiostoma floridae</name>
    <name type="common">Florida lancelet</name>
    <name type="synonym">Amphioxus</name>
    <dbReference type="NCBI Taxonomy" id="7739"/>
    <lineage>
        <taxon>Eukaryota</taxon>
        <taxon>Metazoa</taxon>
        <taxon>Chordata</taxon>
        <taxon>Cephalochordata</taxon>
        <taxon>Leptocardii</taxon>
        <taxon>Amphioxiformes</taxon>
        <taxon>Branchiostomatidae</taxon>
        <taxon>Branchiostoma</taxon>
    </lineage>
</organism>
<dbReference type="Pfam" id="PF00089">
    <property type="entry name" value="Trypsin"/>
    <property type="match status" value="1"/>
</dbReference>
<name>A0A9J7ML68_BRAFL</name>
<evidence type="ECO:0000256" key="5">
    <source>
        <dbReference type="PROSITE-ProRule" id="PRU00124"/>
    </source>
</evidence>
<dbReference type="PROSITE" id="PS50068">
    <property type="entry name" value="LDLRA_2"/>
    <property type="match status" value="1"/>
</dbReference>
<dbReference type="PROSITE" id="PS00134">
    <property type="entry name" value="TRYPSIN_HIS"/>
    <property type="match status" value="1"/>
</dbReference>
<dbReference type="InterPro" id="IPR018114">
    <property type="entry name" value="TRYPSIN_HIS"/>
</dbReference>
<dbReference type="SUPFAM" id="SSF57424">
    <property type="entry name" value="LDL receptor-like module"/>
    <property type="match status" value="1"/>
</dbReference>
<dbReference type="Pfam" id="PF00057">
    <property type="entry name" value="Ldl_recept_a"/>
    <property type="match status" value="1"/>
</dbReference>
<dbReference type="InterPro" id="IPR001314">
    <property type="entry name" value="Peptidase_S1A"/>
</dbReference>
<dbReference type="GO" id="GO:0006508">
    <property type="term" value="P:proteolysis"/>
    <property type="evidence" value="ECO:0007669"/>
    <property type="project" value="UniProtKB-KW"/>
</dbReference>
<reference evidence="10" key="2">
    <citation type="submission" date="2025-08" db="UniProtKB">
        <authorList>
            <consortium name="RefSeq"/>
        </authorList>
    </citation>
    <scope>IDENTIFICATION</scope>
    <source>
        <strain evidence="10">S238N-H82</strain>
        <tissue evidence="10">Testes</tissue>
    </source>
</reference>
<protein>
    <submittedName>
        <fullName evidence="10">Plasminogen-like</fullName>
    </submittedName>
</protein>
<dbReference type="InterPro" id="IPR023415">
    <property type="entry name" value="LDLR_class-A_CS"/>
</dbReference>
<evidence type="ECO:0000313" key="10">
    <source>
        <dbReference type="RefSeq" id="XP_035671089.1"/>
    </source>
</evidence>
<evidence type="ECO:0000259" key="8">
    <source>
        <dbReference type="PROSITE" id="PS50240"/>
    </source>
</evidence>
<dbReference type="PANTHER" id="PTHR24252">
    <property type="entry name" value="ACROSIN-RELATED"/>
    <property type="match status" value="1"/>
</dbReference>
<dbReference type="GeneID" id="118412369"/>
<feature type="region of interest" description="Disordered" evidence="7">
    <location>
        <begin position="54"/>
        <end position="74"/>
    </location>
</feature>
<keyword evidence="9" id="KW-1185">Reference proteome</keyword>
<keyword evidence="1 6" id="KW-0645">Protease</keyword>
<dbReference type="Proteomes" id="UP000001554">
    <property type="component" value="Chromosome 3"/>
</dbReference>
<proteinExistence type="predicted"/>
<dbReference type="RefSeq" id="XP_035671089.1">
    <property type="nucleotide sequence ID" value="XM_035815196.1"/>
</dbReference>
<dbReference type="InterPro" id="IPR009003">
    <property type="entry name" value="Peptidase_S1_PA"/>
</dbReference>
<dbReference type="OMA" id="HRNTATI"/>
<dbReference type="Gene3D" id="2.40.10.10">
    <property type="entry name" value="Trypsin-like serine proteases"/>
    <property type="match status" value="1"/>
</dbReference>